<protein>
    <submittedName>
        <fullName evidence="1">Uncharacterized protein</fullName>
    </submittedName>
</protein>
<keyword evidence="2" id="KW-1185">Reference proteome</keyword>
<evidence type="ECO:0000313" key="1">
    <source>
        <dbReference type="EMBL" id="SSC12932.1"/>
    </source>
</evidence>
<reference evidence="1 2" key="1">
    <citation type="submission" date="2017-01" db="EMBL/GenBank/DDBJ databases">
        <authorList>
            <person name="Erauso G."/>
        </authorList>
    </citation>
    <scope>NUCLEOTIDE SEQUENCE [LARGE SCALE GENOMIC DNA]</scope>
    <source>
        <strain evidence="1">MESINF1</strain>
    </source>
</reference>
<gene>
    <name evidence="1" type="ORF">MESINF_1488</name>
</gene>
<evidence type="ECO:0000313" key="2">
    <source>
        <dbReference type="Proteomes" id="UP000250796"/>
    </source>
</evidence>
<dbReference type="Proteomes" id="UP000250796">
    <property type="component" value="Chromosome MESINF"/>
</dbReference>
<accession>A0A7Z7PPD8</accession>
<dbReference type="RefSeq" id="WP_169699147.1">
    <property type="nucleotide sequence ID" value="NZ_LS974202.1"/>
</dbReference>
<dbReference type="AlphaFoldDB" id="A0A7Z7PPD8"/>
<proteinExistence type="predicted"/>
<dbReference type="SUPFAM" id="SSF51391">
    <property type="entry name" value="Thiamin phosphate synthase"/>
    <property type="match status" value="1"/>
</dbReference>
<dbReference type="KEGG" id="minf:MESINF_1488"/>
<dbReference type="InterPro" id="IPR036206">
    <property type="entry name" value="ThiamineP_synth_sf"/>
</dbReference>
<organism evidence="1 2">
    <name type="scientific">Mesotoga infera</name>
    <dbReference type="NCBI Taxonomy" id="1236046"/>
    <lineage>
        <taxon>Bacteria</taxon>
        <taxon>Thermotogati</taxon>
        <taxon>Thermotogota</taxon>
        <taxon>Thermotogae</taxon>
        <taxon>Kosmotogales</taxon>
        <taxon>Kosmotogaceae</taxon>
        <taxon>Mesotoga</taxon>
    </lineage>
</organism>
<name>A0A7Z7PPD8_9BACT</name>
<dbReference type="EMBL" id="LS974202">
    <property type="protein sequence ID" value="SSC12932.1"/>
    <property type="molecule type" value="Genomic_DNA"/>
</dbReference>
<sequence>MIFSQLLKSERKLLIVSLPDNTFEFARAALENGADAVKLHVNVKHRVTGKLHATWDGIRETVGRIKSEFDPCMGIVPGAENMSSAAEIEEMEKSGISFFDVYVDYAPLYLLRNGMSKMLALNYTYDPSMAGNLKSLGADCIEVSTVNPEKYGSSLTLMDLLRYREVIERAVLPCFLPTQKKVKPEEVRELFEIGFRGIIIGPIVTGTDIESFSSVVKSFSEAIRY</sequence>